<keyword evidence="1" id="KW-0175">Coiled coil</keyword>
<keyword evidence="3" id="KW-0732">Signal</keyword>
<accession>A0A9J7HIM8</accession>
<dbReference type="GO" id="GO:0016020">
    <property type="term" value="C:membrane"/>
    <property type="evidence" value="ECO:0007669"/>
    <property type="project" value="InterPro"/>
</dbReference>
<dbReference type="RefSeq" id="XP_035658634.1">
    <property type="nucleotide sequence ID" value="XM_035802741.1"/>
</dbReference>
<dbReference type="SUPFAM" id="SSF90112">
    <property type="entry name" value="Neurotransmitter-gated ion-channel transmembrane pore"/>
    <property type="match status" value="1"/>
</dbReference>
<dbReference type="InterPro" id="IPR036719">
    <property type="entry name" value="Neuro-gated_channel_TM_sf"/>
</dbReference>
<reference evidence="4" key="1">
    <citation type="journal article" date="2020" name="Nat. Ecol. Evol.">
        <title>Deeply conserved synteny resolves early events in vertebrate evolution.</title>
        <authorList>
            <person name="Simakov O."/>
            <person name="Marletaz F."/>
            <person name="Yue J.X."/>
            <person name="O'Connell B."/>
            <person name="Jenkins J."/>
            <person name="Brandt A."/>
            <person name="Calef R."/>
            <person name="Tung C.H."/>
            <person name="Huang T.K."/>
            <person name="Schmutz J."/>
            <person name="Satoh N."/>
            <person name="Yu J.K."/>
            <person name="Putnam N.H."/>
            <person name="Green R.E."/>
            <person name="Rokhsar D.S."/>
        </authorList>
    </citation>
    <scope>NUCLEOTIDE SEQUENCE [LARGE SCALE GENOMIC DNA]</scope>
    <source>
        <strain evidence="4">S238N-H82</strain>
    </source>
</reference>
<sequence>MGIMGLFLFITMAVIYIHGKEGSLSPLAKDIFLHYMARMLLLGDLTEEKQANMGTGIGEETLTNQPAVEITNTAFEDMSAEDRERGAEIWFRSGGHPEMSSQTSKPGSPGFSRLDELTMAVKRGTEELTKAVKIGTERMAGELAEMKNELTGRMTEMKNELTGGMTDVKNELTGGMADIKSKLEELTKAVKNEEEVSDYTLLAKVLDRLCLFMYVISIVAAIPMTMYLSR</sequence>
<evidence type="ECO:0000256" key="3">
    <source>
        <dbReference type="SAM" id="SignalP"/>
    </source>
</evidence>
<feature type="transmembrane region" description="Helical" evidence="2">
    <location>
        <begin position="211"/>
        <end position="229"/>
    </location>
</feature>
<dbReference type="OrthoDB" id="10111326at2759"/>
<evidence type="ECO:0000313" key="5">
    <source>
        <dbReference type="RefSeq" id="XP_035658634.1"/>
    </source>
</evidence>
<name>A0A9J7HIM8_BRAFL</name>
<organism evidence="4 5">
    <name type="scientific">Branchiostoma floridae</name>
    <name type="common">Florida lancelet</name>
    <name type="synonym">Amphioxus</name>
    <dbReference type="NCBI Taxonomy" id="7739"/>
    <lineage>
        <taxon>Eukaryota</taxon>
        <taxon>Metazoa</taxon>
        <taxon>Chordata</taxon>
        <taxon>Cephalochordata</taxon>
        <taxon>Leptocardii</taxon>
        <taxon>Amphioxiformes</taxon>
        <taxon>Branchiostomatidae</taxon>
        <taxon>Branchiostoma</taxon>
    </lineage>
</organism>
<dbReference type="AlphaFoldDB" id="A0A9J7HIM8"/>
<keyword evidence="4" id="KW-1185">Reference proteome</keyword>
<dbReference type="Proteomes" id="UP000001554">
    <property type="component" value="Chromosome 16"/>
</dbReference>
<dbReference type="KEGG" id="bfo:118403888"/>
<dbReference type="GeneID" id="118403888"/>
<dbReference type="GO" id="GO:0006811">
    <property type="term" value="P:monoatomic ion transport"/>
    <property type="evidence" value="ECO:0007669"/>
    <property type="project" value="InterPro"/>
</dbReference>
<feature type="coiled-coil region" evidence="1">
    <location>
        <begin position="140"/>
        <end position="196"/>
    </location>
</feature>
<proteinExistence type="predicted"/>
<gene>
    <name evidence="5" type="primary">LOC118403888</name>
</gene>
<protein>
    <submittedName>
        <fullName evidence="5">Uncharacterized protein LOC118403888</fullName>
    </submittedName>
</protein>
<dbReference type="Gene3D" id="1.20.120.20">
    <property type="entry name" value="Apolipoprotein"/>
    <property type="match status" value="1"/>
</dbReference>
<feature type="signal peptide" evidence="3">
    <location>
        <begin position="1"/>
        <end position="19"/>
    </location>
</feature>
<evidence type="ECO:0000313" key="4">
    <source>
        <dbReference type="Proteomes" id="UP000001554"/>
    </source>
</evidence>
<evidence type="ECO:0000256" key="2">
    <source>
        <dbReference type="SAM" id="Phobius"/>
    </source>
</evidence>
<keyword evidence="2" id="KW-1133">Transmembrane helix</keyword>
<dbReference type="PANTHER" id="PTHR46335:SF1">
    <property type="entry name" value="CUBILIN"/>
    <property type="match status" value="1"/>
</dbReference>
<reference evidence="5" key="2">
    <citation type="submission" date="2025-08" db="UniProtKB">
        <authorList>
            <consortium name="RefSeq"/>
        </authorList>
    </citation>
    <scope>IDENTIFICATION</scope>
    <source>
        <strain evidence="5">S238N-H82</strain>
        <tissue evidence="5">Testes</tissue>
    </source>
</reference>
<evidence type="ECO:0000256" key="1">
    <source>
        <dbReference type="SAM" id="Coils"/>
    </source>
</evidence>
<feature type="chain" id="PRO_5039899412" evidence="3">
    <location>
        <begin position="20"/>
        <end position="230"/>
    </location>
</feature>
<dbReference type="SUPFAM" id="SSF58113">
    <property type="entry name" value="Apolipoprotein A-I"/>
    <property type="match status" value="1"/>
</dbReference>
<keyword evidence="2" id="KW-0812">Transmembrane</keyword>
<dbReference type="PANTHER" id="PTHR46335">
    <property type="entry name" value="CUBILIN"/>
    <property type="match status" value="1"/>
</dbReference>
<keyword evidence="2" id="KW-0472">Membrane</keyword>